<dbReference type="PROSITE" id="PS51257">
    <property type="entry name" value="PROKAR_LIPOPROTEIN"/>
    <property type="match status" value="1"/>
</dbReference>
<dbReference type="RefSeq" id="WP_303300347.1">
    <property type="nucleotide sequence ID" value="NZ_BAABDA010000042.1"/>
</dbReference>
<gene>
    <name evidence="1" type="ORF">Q4Q40_03665</name>
</gene>
<reference evidence="1" key="1">
    <citation type="submission" date="2023-07" db="EMBL/GenBank/DDBJ databases">
        <title>Two novel species in the genus Flavivirga.</title>
        <authorList>
            <person name="Kwon K."/>
        </authorList>
    </citation>
    <scope>NUCLEOTIDE SEQUENCE</scope>
    <source>
        <strain evidence="1">KACC 14158</strain>
    </source>
</reference>
<organism evidence="1 2">
    <name type="scientific">Flavivirga jejuensis</name>
    <dbReference type="NCBI Taxonomy" id="870487"/>
    <lineage>
        <taxon>Bacteria</taxon>
        <taxon>Pseudomonadati</taxon>
        <taxon>Bacteroidota</taxon>
        <taxon>Flavobacteriia</taxon>
        <taxon>Flavobacteriales</taxon>
        <taxon>Flavobacteriaceae</taxon>
        <taxon>Flavivirga</taxon>
    </lineage>
</organism>
<comment type="caution">
    <text evidence="1">The sequence shown here is derived from an EMBL/GenBank/DDBJ whole genome shotgun (WGS) entry which is preliminary data.</text>
</comment>
<proteinExistence type="predicted"/>
<keyword evidence="2" id="KW-1185">Reference proteome</keyword>
<evidence type="ECO:0000313" key="2">
    <source>
        <dbReference type="Proteomes" id="UP001176806"/>
    </source>
</evidence>
<dbReference type="Proteomes" id="UP001176806">
    <property type="component" value="Unassembled WGS sequence"/>
</dbReference>
<evidence type="ECO:0008006" key="3">
    <source>
        <dbReference type="Google" id="ProtNLM"/>
    </source>
</evidence>
<dbReference type="EMBL" id="JAUOEL010000001">
    <property type="protein sequence ID" value="MDO5973270.1"/>
    <property type="molecule type" value="Genomic_DNA"/>
</dbReference>
<accession>A0ABT8WJK5</accession>
<protein>
    <recommendedName>
        <fullName evidence="3">Lipoprotein</fullName>
    </recommendedName>
</protein>
<sequence>MEKQKLETPKYLIACLFCIMFLGCASKQSLLTTHTDKTETTPKIVFLNYTIKKIPNGDRTIRFINKIETEGKLKNHNNKSLETSLPGDLQLFQLDKKSNIIQSIIIENPLAKTIEYMDESKSFQSRRVDLDSTQFSLKLQLKPNTKYISIHSINKSKSKTKPLIKTTF</sequence>
<name>A0ABT8WJK5_9FLAO</name>
<evidence type="ECO:0000313" key="1">
    <source>
        <dbReference type="EMBL" id="MDO5973270.1"/>
    </source>
</evidence>